<dbReference type="EMBL" id="JAWDGP010001827">
    <property type="protein sequence ID" value="KAK3787868.1"/>
    <property type="molecule type" value="Genomic_DNA"/>
</dbReference>
<comment type="caution">
    <text evidence="1">The sequence shown here is derived from an EMBL/GenBank/DDBJ whole genome shotgun (WGS) entry which is preliminary data.</text>
</comment>
<proteinExistence type="predicted"/>
<dbReference type="Proteomes" id="UP001283361">
    <property type="component" value="Unassembled WGS sequence"/>
</dbReference>
<accession>A0AAE1AHQ8</accession>
<organism evidence="1 2">
    <name type="scientific">Elysia crispata</name>
    <name type="common">lettuce slug</name>
    <dbReference type="NCBI Taxonomy" id="231223"/>
    <lineage>
        <taxon>Eukaryota</taxon>
        <taxon>Metazoa</taxon>
        <taxon>Spiralia</taxon>
        <taxon>Lophotrochozoa</taxon>
        <taxon>Mollusca</taxon>
        <taxon>Gastropoda</taxon>
        <taxon>Heterobranchia</taxon>
        <taxon>Euthyneura</taxon>
        <taxon>Panpulmonata</taxon>
        <taxon>Sacoglossa</taxon>
        <taxon>Placobranchoidea</taxon>
        <taxon>Plakobranchidae</taxon>
        <taxon>Elysia</taxon>
    </lineage>
</organism>
<evidence type="ECO:0000313" key="1">
    <source>
        <dbReference type="EMBL" id="KAK3787868.1"/>
    </source>
</evidence>
<dbReference type="AlphaFoldDB" id="A0AAE1AHQ8"/>
<sequence>MVRGACLSGCKVIQLKTEDSTEWKSGVSQYLITKAGPQRLYLAKMSWVKFMMQADQSNILFKNDFSKEEFQIFFEDQLLADHNGKKKCKKS</sequence>
<evidence type="ECO:0000313" key="2">
    <source>
        <dbReference type="Proteomes" id="UP001283361"/>
    </source>
</evidence>
<protein>
    <submittedName>
        <fullName evidence="1">Uncharacterized protein</fullName>
    </submittedName>
</protein>
<reference evidence="1" key="1">
    <citation type="journal article" date="2023" name="G3 (Bethesda)">
        <title>A reference genome for the long-term kleptoplast-retaining sea slug Elysia crispata morphotype clarki.</title>
        <authorList>
            <person name="Eastman K.E."/>
            <person name="Pendleton A.L."/>
            <person name="Shaikh M.A."/>
            <person name="Suttiyut T."/>
            <person name="Ogas R."/>
            <person name="Tomko P."/>
            <person name="Gavelis G."/>
            <person name="Widhalm J.R."/>
            <person name="Wisecaver J.H."/>
        </authorList>
    </citation>
    <scope>NUCLEOTIDE SEQUENCE</scope>
    <source>
        <strain evidence="1">ECLA1</strain>
    </source>
</reference>
<name>A0AAE1AHQ8_9GAST</name>
<keyword evidence="2" id="KW-1185">Reference proteome</keyword>
<gene>
    <name evidence="1" type="ORF">RRG08_022161</name>
</gene>